<dbReference type="RefSeq" id="XP_062692165.1">
    <property type="nucleotide sequence ID" value="XM_062832964.1"/>
</dbReference>
<evidence type="ECO:0000256" key="1">
    <source>
        <dbReference type="SAM" id="MobiDB-lite"/>
    </source>
</evidence>
<evidence type="ECO:0000313" key="2">
    <source>
        <dbReference type="EMBL" id="KAK3490982.1"/>
    </source>
</evidence>
<dbReference type="GeneID" id="87870586"/>
<gene>
    <name evidence="2" type="ORF">B0T23DRAFT_174302</name>
</gene>
<feature type="region of interest" description="Disordered" evidence="1">
    <location>
        <begin position="1"/>
        <end position="34"/>
    </location>
</feature>
<accession>A0AAJ0I663</accession>
<organism evidence="2 3">
    <name type="scientific">Neurospora hispaniola</name>
    <dbReference type="NCBI Taxonomy" id="588809"/>
    <lineage>
        <taxon>Eukaryota</taxon>
        <taxon>Fungi</taxon>
        <taxon>Dikarya</taxon>
        <taxon>Ascomycota</taxon>
        <taxon>Pezizomycotina</taxon>
        <taxon>Sordariomycetes</taxon>
        <taxon>Sordariomycetidae</taxon>
        <taxon>Sordariales</taxon>
        <taxon>Sordariaceae</taxon>
        <taxon>Neurospora</taxon>
    </lineage>
</organism>
<sequence>MTVSSLDSNHARSLSTPVPAGLQFGTGNPPASLQTLSHRRNNLTKTGAFHPEPRNLELIDSNPLRRIALERAYVLQIRFAELLSWDPIVQTKGSIPSTRDDPHTPNKILGPRLVQFPPAPTSTSPAPAHGQHRLAWCQTGSPSSPGPLPPRLSRRTPVLVGGLLFHQFPHSFSSSSYIASFSRRSFLEEKYSSIHLQFSFYSAWLTITDSLLQGSIPLS</sequence>
<dbReference type="AlphaFoldDB" id="A0AAJ0I663"/>
<reference evidence="2 3" key="1">
    <citation type="journal article" date="2023" name="Mol. Phylogenet. Evol.">
        <title>Genome-scale phylogeny and comparative genomics of the fungal order Sordariales.</title>
        <authorList>
            <person name="Hensen N."/>
            <person name="Bonometti L."/>
            <person name="Westerberg I."/>
            <person name="Brannstrom I.O."/>
            <person name="Guillou S."/>
            <person name="Cros-Aarteil S."/>
            <person name="Calhoun S."/>
            <person name="Haridas S."/>
            <person name="Kuo A."/>
            <person name="Mondo S."/>
            <person name="Pangilinan J."/>
            <person name="Riley R."/>
            <person name="LaButti K."/>
            <person name="Andreopoulos B."/>
            <person name="Lipzen A."/>
            <person name="Chen C."/>
            <person name="Yan M."/>
            <person name="Daum C."/>
            <person name="Ng V."/>
            <person name="Clum A."/>
            <person name="Steindorff A."/>
            <person name="Ohm R.A."/>
            <person name="Martin F."/>
            <person name="Silar P."/>
            <person name="Natvig D.O."/>
            <person name="Lalanne C."/>
            <person name="Gautier V."/>
            <person name="Ament-Velasquez S.L."/>
            <person name="Kruys A."/>
            <person name="Hutchinson M.I."/>
            <person name="Powell A.J."/>
            <person name="Barry K."/>
            <person name="Miller A.N."/>
            <person name="Grigoriev I.V."/>
            <person name="Debuchy R."/>
            <person name="Gladieux P."/>
            <person name="Hiltunen Thoren M."/>
            <person name="Johannesson H."/>
        </authorList>
    </citation>
    <scope>NUCLEOTIDE SEQUENCE [LARGE SCALE GENOMIC DNA]</scope>
    <source>
        <strain evidence="2 3">FGSC 10403</strain>
    </source>
</reference>
<comment type="caution">
    <text evidence="2">The sequence shown here is derived from an EMBL/GenBank/DDBJ whole genome shotgun (WGS) entry which is preliminary data.</text>
</comment>
<protein>
    <submittedName>
        <fullName evidence="2">Uncharacterized protein</fullName>
    </submittedName>
</protein>
<proteinExistence type="predicted"/>
<name>A0AAJ0I663_9PEZI</name>
<evidence type="ECO:0000313" key="3">
    <source>
        <dbReference type="Proteomes" id="UP001285908"/>
    </source>
</evidence>
<dbReference type="EMBL" id="JAULSX010000005">
    <property type="protein sequence ID" value="KAK3490982.1"/>
    <property type="molecule type" value="Genomic_DNA"/>
</dbReference>
<feature type="compositionally biased region" description="Polar residues" evidence="1">
    <location>
        <begin position="1"/>
        <end position="16"/>
    </location>
</feature>
<keyword evidence="3" id="KW-1185">Reference proteome</keyword>
<dbReference type="Proteomes" id="UP001285908">
    <property type="component" value="Unassembled WGS sequence"/>
</dbReference>
<feature type="compositionally biased region" description="Polar residues" evidence="1">
    <location>
        <begin position="25"/>
        <end position="34"/>
    </location>
</feature>